<dbReference type="EMBL" id="WEGJ01000060">
    <property type="protein sequence ID" value="MQY16569.1"/>
    <property type="molecule type" value="Genomic_DNA"/>
</dbReference>
<feature type="transmembrane region" description="Helical" evidence="2">
    <location>
        <begin position="37"/>
        <end position="63"/>
    </location>
</feature>
<protein>
    <submittedName>
        <fullName evidence="3">Uncharacterized protein</fullName>
    </submittedName>
</protein>
<feature type="region of interest" description="Disordered" evidence="1">
    <location>
        <begin position="1"/>
        <end position="29"/>
    </location>
</feature>
<keyword evidence="2" id="KW-0812">Transmembrane</keyword>
<feature type="transmembrane region" description="Helical" evidence="2">
    <location>
        <begin position="116"/>
        <end position="136"/>
    </location>
</feature>
<keyword evidence="2" id="KW-0472">Membrane</keyword>
<evidence type="ECO:0000313" key="4">
    <source>
        <dbReference type="Proteomes" id="UP000466345"/>
    </source>
</evidence>
<evidence type="ECO:0000256" key="2">
    <source>
        <dbReference type="SAM" id="Phobius"/>
    </source>
</evidence>
<gene>
    <name evidence="3" type="ORF">SRB5_67700</name>
</gene>
<evidence type="ECO:0000313" key="3">
    <source>
        <dbReference type="EMBL" id="MQY16569.1"/>
    </source>
</evidence>
<dbReference type="RefSeq" id="WP_153457395.1">
    <property type="nucleotide sequence ID" value="NZ_WEGJ01000060.1"/>
</dbReference>
<accession>A0A7K0CSX5</accession>
<organism evidence="3 4">
    <name type="scientific">Streptomyces smaragdinus</name>
    <dbReference type="NCBI Taxonomy" id="2585196"/>
    <lineage>
        <taxon>Bacteria</taxon>
        <taxon>Bacillati</taxon>
        <taxon>Actinomycetota</taxon>
        <taxon>Actinomycetes</taxon>
        <taxon>Kitasatosporales</taxon>
        <taxon>Streptomycetaceae</taxon>
        <taxon>Streptomyces</taxon>
    </lineage>
</organism>
<dbReference type="AlphaFoldDB" id="A0A7K0CSX5"/>
<keyword evidence="4" id="KW-1185">Reference proteome</keyword>
<sequence length="138" mass="13885">MTDTTSVTEASAAPAAPGTSDGNGGDGGADDDSRVRVVAALLVLGLVAAGLLTFFFAPFFVMASDECPTATEAGICDTDTQELVAVLPMVGAPLVVVAGIFATYPAGHGRPRQQYPLLGVGLLVVIWIVNAALAQVPG</sequence>
<name>A0A7K0CSX5_9ACTN</name>
<proteinExistence type="predicted"/>
<evidence type="ECO:0000256" key="1">
    <source>
        <dbReference type="SAM" id="MobiDB-lite"/>
    </source>
</evidence>
<dbReference type="Proteomes" id="UP000466345">
    <property type="component" value="Unassembled WGS sequence"/>
</dbReference>
<reference evidence="3 4" key="1">
    <citation type="submission" date="2019-10" db="EMBL/GenBank/DDBJ databases">
        <title>Streptomyces smaragdinus sp. nov. and Streptomyces fabii sp. nov., isolated from the gut of fungus growing-termite Macrotermes natalensis.</title>
        <authorList>
            <person name="Schwitalla J."/>
            <person name="Benndorf R."/>
            <person name="Martin K."/>
            <person name="De Beer W."/>
            <person name="Kaster A.-K."/>
            <person name="Vollmers J."/>
            <person name="Poulsen M."/>
            <person name="Beemelmanns C."/>
        </authorList>
    </citation>
    <scope>NUCLEOTIDE SEQUENCE [LARGE SCALE GENOMIC DNA]</scope>
    <source>
        <strain evidence="3 4">RB5</strain>
    </source>
</reference>
<comment type="caution">
    <text evidence="3">The sequence shown here is derived from an EMBL/GenBank/DDBJ whole genome shotgun (WGS) entry which is preliminary data.</text>
</comment>
<keyword evidence="2" id="KW-1133">Transmembrane helix</keyword>
<feature type="transmembrane region" description="Helical" evidence="2">
    <location>
        <begin position="83"/>
        <end position="104"/>
    </location>
</feature>